<dbReference type="Pfam" id="PF03447">
    <property type="entry name" value="NAD_binding_3"/>
    <property type="match status" value="1"/>
</dbReference>
<evidence type="ECO:0000256" key="10">
    <source>
        <dbReference type="ARBA" id="ARBA00023167"/>
    </source>
</evidence>
<name>G5GIM8_9FIRM</name>
<evidence type="ECO:0000313" key="16">
    <source>
        <dbReference type="EMBL" id="EHI55282.1"/>
    </source>
</evidence>
<reference evidence="16 17" key="1">
    <citation type="submission" date="2011-08" db="EMBL/GenBank/DDBJ databases">
        <title>The Genome Sequence of Johnsonella ignava ATCC 51276.</title>
        <authorList>
            <consortium name="The Broad Institute Genome Sequencing Platform"/>
            <person name="Earl A."/>
            <person name="Ward D."/>
            <person name="Feldgarden M."/>
            <person name="Gevers D."/>
            <person name="Izard J."/>
            <person name="Blanton J.M."/>
            <person name="Baranova O.V."/>
            <person name="Dewhirst F.E."/>
            <person name="Young S.K."/>
            <person name="Zeng Q."/>
            <person name="Gargeya S."/>
            <person name="Fitzgerald M."/>
            <person name="Haas B."/>
            <person name="Abouelleil A."/>
            <person name="Alvarado L."/>
            <person name="Arachchi H.M."/>
            <person name="Berlin A."/>
            <person name="Brown A."/>
            <person name="Chapman S.B."/>
            <person name="Chen Z."/>
            <person name="Dunbar C."/>
            <person name="Freedman E."/>
            <person name="Gearin G."/>
            <person name="Gellesch M."/>
            <person name="Goldberg J."/>
            <person name="Griggs A."/>
            <person name="Gujja S."/>
            <person name="Heiman D."/>
            <person name="Howarth C."/>
            <person name="Larson L."/>
            <person name="Lui A."/>
            <person name="MacDonald P.J.P."/>
            <person name="Montmayeur A."/>
            <person name="Murphy C."/>
            <person name="Neiman D."/>
            <person name="Pearson M."/>
            <person name="Priest M."/>
            <person name="Roberts A."/>
            <person name="Saif S."/>
            <person name="Shea T."/>
            <person name="Shenoy N."/>
            <person name="Sisk P."/>
            <person name="Stolte C."/>
            <person name="Sykes S."/>
            <person name="Wortman J."/>
            <person name="Nusbaum C."/>
            <person name="Birren B."/>
        </authorList>
    </citation>
    <scope>NUCLEOTIDE SEQUENCE [LARGE SCALE GENOMIC DNA]</scope>
    <source>
        <strain evidence="16 17">ATCC 51276</strain>
    </source>
</reference>
<keyword evidence="7" id="KW-0791">Threonine biosynthesis</keyword>
<dbReference type="AlphaFoldDB" id="G5GIM8"/>
<dbReference type="HOGENOM" id="CLU_009116_1_0_9"/>
<feature type="binding site" evidence="13">
    <location>
        <position position="188"/>
    </location>
    <ligand>
        <name>L-homoserine</name>
        <dbReference type="ChEBI" id="CHEBI:57476"/>
    </ligand>
</feature>
<evidence type="ECO:0000256" key="6">
    <source>
        <dbReference type="ARBA" id="ARBA00022605"/>
    </source>
</evidence>
<evidence type="ECO:0000256" key="9">
    <source>
        <dbReference type="ARBA" id="ARBA00023053"/>
    </source>
</evidence>
<dbReference type="SUPFAM" id="SSF51735">
    <property type="entry name" value="NAD(P)-binding Rossmann-fold domains"/>
    <property type="match status" value="1"/>
</dbReference>
<dbReference type="FunFam" id="3.30.360.10:FF:000005">
    <property type="entry name" value="Homoserine dehydrogenase"/>
    <property type="match status" value="1"/>
</dbReference>
<comment type="catalytic activity">
    <reaction evidence="11">
        <text>L-homoserine + NADP(+) = L-aspartate 4-semialdehyde + NADPH + H(+)</text>
        <dbReference type="Rhea" id="RHEA:15761"/>
        <dbReference type="ChEBI" id="CHEBI:15378"/>
        <dbReference type="ChEBI" id="CHEBI:57476"/>
        <dbReference type="ChEBI" id="CHEBI:57783"/>
        <dbReference type="ChEBI" id="CHEBI:58349"/>
        <dbReference type="ChEBI" id="CHEBI:537519"/>
        <dbReference type="EC" id="1.1.1.3"/>
    </reaction>
    <physiologicalReaction direction="right-to-left" evidence="11">
        <dbReference type="Rhea" id="RHEA:15763"/>
    </physiologicalReaction>
</comment>
<evidence type="ECO:0000256" key="2">
    <source>
        <dbReference type="ARBA" id="ARBA00005062"/>
    </source>
</evidence>
<comment type="pathway">
    <text evidence="2">Amino-acid biosynthesis; L-methionine biosynthesis via de novo pathway; L-homoserine from L-aspartate: step 3/3.</text>
</comment>
<evidence type="ECO:0000313" key="17">
    <source>
        <dbReference type="Proteomes" id="UP000003011"/>
    </source>
</evidence>
<feature type="binding site" evidence="13">
    <location>
        <begin position="10"/>
        <end position="17"/>
    </location>
    <ligand>
        <name>NADP(+)</name>
        <dbReference type="ChEBI" id="CHEBI:58349"/>
    </ligand>
</feature>
<accession>G5GIM8</accession>
<evidence type="ECO:0000256" key="5">
    <source>
        <dbReference type="ARBA" id="ARBA00013376"/>
    </source>
</evidence>
<dbReference type="UniPathway" id="UPA00050">
    <property type="reaction ID" value="UER00063"/>
</dbReference>
<dbReference type="InterPro" id="IPR001342">
    <property type="entry name" value="HDH_cat"/>
</dbReference>
<feature type="domain" description="Aspartate/homoserine dehydrogenase NAD-binding" evidence="15">
    <location>
        <begin position="11"/>
        <end position="127"/>
    </location>
</feature>
<keyword evidence="17" id="KW-1185">Reference proteome</keyword>
<dbReference type="PANTHER" id="PTHR43331:SF1">
    <property type="entry name" value="HOMOSERINE DEHYDROGENASE"/>
    <property type="match status" value="1"/>
</dbReference>
<keyword evidence="8" id="KW-0560">Oxidoreductase</keyword>
<evidence type="ECO:0000256" key="11">
    <source>
        <dbReference type="ARBA" id="ARBA00048841"/>
    </source>
</evidence>
<dbReference type="PATRIC" id="fig|679200.3.peg.1506"/>
<dbReference type="PANTHER" id="PTHR43331">
    <property type="entry name" value="HOMOSERINE DEHYDROGENASE"/>
    <property type="match status" value="1"/>
</dbReference>
<comment type="similarity">
    <text evidence="3">Belongs to the homoserine dehydrogenase family.</text>
</comment>
<dbReference type="Pfam" id="PF00742">
    <property type="entry name" value="Homoserine_dh"/>
    <property type="match status" value="1"/>
</dbReference>
<dbReference type="EMBL" id="ACZL01000023">
    <property type="protein sequence ID" value="EHI55282.1"/>
    <property type="molecule type" value="Genomic_DNA"/>
</dbReference>
<evidence type="ECO:0000256" key="12">
    <source>
        <dbReference type="PIRSR" id="PIRSR000098-1"/>
    </source>
</evidence>
<dbReference type="InterPro" id="IPR016204">
    <property type="entry name" value="HDH"/>
</dbReference>
<dbReference type="GO" id="GO:0004412">
    <property type="term" value="F:homoserine dehydrogenase activity"/>
    <property type="evidence" value="ECO:0007669"/>
    <property type="project" value="UniProtKB-EC"/>
</dbReference>
<keyword evidence="6" id="KW-0028">Amino-acid biosynthesis</keyword>
<evidence type="ECO:0000256" key="7">
    <source>
        <dbReference type="ARBA" id="ARBA00022697"/>
    </source>
</evidence>
<dbReference type="Gene3D" id="3.30.70.260">
    <property type="match status" value="1"/>
</dbReference>
<evidence type="ECO:0000256" key="3">
    <source>
        <dbReference type="ARBA" id="ARBA00006753"/>
    </source>
</evidence>
<dbReference type="STRING" id="679200.HMPREF9333_01418"/>
<keyword evidence="9" id="KW-0915">Sodium</keyword>
<comment type="caution">
    <text evidence="16">The sequence shown here is derived from an EMBL/GenBank/DDBJ whole genome shotgun (WGS) entry which is preliminary data.</text>
</comment>
<dbReference type="InterPro" id="IPR005106">
    <property type="entry name" value="Asp/hSer_DH_NAD-bd"/>
</dbReference>
<evidence type="ECO:0000256" key="1">
    <source>
        <dbReference type="ARBA" id="ARBA00005056"/>
    </source>
</evidence>
<dbReference type="EC" id="1.1.1.3" evidence="4"/>
<feature type="domain" description="Homoserine dehydrogenase catalytic" evidence="14">
    <location>
        <begin position="135"/>
        <end position="313"/>
    </location>
</feature>
<dbReference type="NCBIfam" id="NF004976">
    <property type="entry name" value="PRK06349.1"/>
    <property type="match status" value="1"/>
</dbReference>
<evidence type="ECO:0000259" key="15">
    <source>
        <dbReference type="Pfam" id="PF03447"/>
    </source>
</evidence>
<evidence type="ECO:0000259" key="14">
    <source>
        <dbReference type="Pfam" id="PF00742"/>
    </source>
</evidence>
<evidence type="ECO:0000256" key="13">
    <source>
        <dbReference type="PIRSR" id="PIRSR000098-2"/>
    </source>
</evidence>
<protein>
    <recommendedName>
        <fullName evidence="5">Homoserine dehydrogenase</fullName>
        <ecNumber evidence="4">1.1.1.3</ecNumber>
    </recommendedName>
</protein>
<organism evidence="16 17">
    <name type="scientific">Johnsonella ignava ATCC 51276</name>
    <dbReference type="NCBI Taxonomy" id="679200"/>
    <lineage>
        <taxon>Bacteria</taxon>
        <taxon>Bacillati</taxon>
        <taxon>Bacillota</taxon>
        <taxon>Clostridia</taxon>
        <taxon>Lachnospirales</taxon>
        <taxon>Lachnospiraceae</taxon>
        <taxon>Johnsonella</taxon>
    </lineage>
</organism>
<feature type="binding site" evidence="13">
    <location>
        <position position="103"/>
    </location>
    <ligand>
        <name>NADPH</name>
        <dbReference type="ChEBI" id="CHEBI:57783"/>
    </ligand>
</feature>
<evidence type="ECO:0000256" key="8">
    <source>
        <dbReference type="ARBA" id="ARBA00023002"/>
    </source>
</evidence>
<dbReference type="Gene3D" id="3.30.360.10">
    <property type="entry name" value="Dihydrodipicolinate Reductase, domain 2"/>
    <property type="match status" value="1"/>
</dbReference>
<feature type="active site" description="Proton donor" evidence="12">
    <location>
        <position position="203"/>
    </location>
</feature>
<dbReference type="PIRSF" id="PIRSF000098">
    <property type="entry name" value="Homoser_dehydrog"/>
    <property type="match status" value="1"/>
</dbReference>
<dbReference type="Proteomes" id="UP000003011">
    <property type="component" value="Unassembled WGS sequence"/>
</dbReference>
<dbReference type="InterPro" id="IPR036291">
    <property type="entry name" value="NAD(P)-bd_dom_sf"/>
</dbReference>
<proteinExistence type="inferred from homology"/>
<keyword evidence="10" id="KW-0486">Methionine biosynthesis</keyword>
<comment type="pathway">
    <text evidence="1">Amino-acid biosynthesis; L-threonine biosynthesis; L-threonine from L-aspartate: step 3/5.</text>
</comment>
<sequence>MIDMIKIAIMGFGTVGSGVYEILEKNRELINRKLGEDIEVKTILGRRLFSENDISKKIVKEFEKIEEDPEIELVVETMGGTTPAYEYIKRSLLAKKHVVTANKAVVAAHGTELLKIAHECGVNFLFEASVGGGIPIIRGLFSSLAGENIKEISGILNGTTNYILTKMDQEGSEFEDALGAAQEYGYAEREPEADVEGYDTCRKVAILASIATGLEVAYEDIYTEGITKVDKIDFEYAQKMGTSIKLFGGMFIDDGKLYSYVCPMIISSSDPLYMVKSVYNAVMIEGHTLGKTMFYGSGAGKYPTASAVVADVLSVFKKNNGFKPYWSEERAYVEDMDKTSHRYFVRFQGRNEEDIAHCERAFGKSRSVYLEGKDEFAILTGYMREKDFKAVLEGTKGMIKFIRARI</sequence>
<dbReference type="UniPathway" id="UPA00051">
    <property type="reaction ID" value="UER00465"/>
</dbReference>
<gene>
    <name evidence="16" type="ORF">HMPREF9333_01418</name>
</gene>
<dbReference type="eggNOG" id="COG0460">
    <property type="taxonomic scope" value="Bacteria"/>
</dbReference>
<dbReference type="GO" id="GO:0009088">
    <property type="term" value="P:threonine biosynthetic process"/>
    <property type="evidence" value="ECO:0007669"/>
    <property type="project" value="UniProtKB-UniPathway"/>
</dbReference>
<keyword evidence="13" id="KW-0521">NADP</keyword>
<dbReference type="GO" id="GO:0050661">
    <property type="term" value="F:NADP binding"/>
    <property type="evidence" value="ECO:0007669"/>
    <property type="project" value="InterPro"/>
</dbReference>
<evidence type="ECO:0000256" key="4">
    <source>
        <dbReference type="ARBA" id="ARBA00013213"/>
    </source>
</evidence>
<dbReference type="Gene3D" id="3.40.50.720">
    <property type="entry name" value="NAD(P)-binding Rossmann-like Domain"/>
    <property type="match status" value="1"/>
</dbReference>
<dbReference type="SUPFAM" id="SSF55347">
    <property type="entry name" value="Glyceraldehyde-3-phosphate dehydrogenase-like, C-terminal domain"/>
    <property type="match status" value="1"/>
</dbReference>
<dbReference type="GO" id="GO:0009086">
    <property type="term" value="P:methionine biosynthetic process"/>
    <property type="evidence" value="ECO:0007669"/>
    <property type="project" value="UniProtKB-KW"/>
</dbReference>